<comment type="caution">
    <text evidence="2">The sequence shown here is derived from an EMBL/GenBank/DDBJ whole genome shotgun (WGS) entry which is preliminary data.</text>
</comment>
<reference evidence="2 3" key="1">
    <citation type="journal article" date="2015" name="Genome Announc.">
        <title>Expanding the biotechnology potential of lactobacilli through comparative genomics of 213 strains and associated genera.</title>
        <authorList>
            <person name="Sun Z."/>
            <person name="Harris H.M."/>
            <person name="McCann A."/>
            <person name="Guo C."/>
            <person name="Argimon S."/>
            <person name="Zhang W."/>
            <person name="Yang X."/>
            <person name="Jeffery I.B."/>
            <person name="Cooney J.C."/>
            <person name="Kagawa T.F."/>
            <person name="Liu W."/>
            <person name="Song Y."/>
            <person name="Salvetti E."/>
            <person name="Wrobel A."/>
            <person name="Rasinkangas P."/>
            <person name="Parkhill J."/>
            <person name="Rea M.C."/>
            <person name="O'Sullivan O."/>
            <person name="Ritari J."/>
            <person name="Douillard F.P."/>
            <person name="Paul Ross R."/>
            <person name="Yang R."/>
            <person name="Briner A.E."/>
            <person name="Felis G.E."/>
            <person name="de Vos W.M."/>
            <person name="Barrangou R."/>
            <person name="Klaenhammer T.R."/>
            <person name="Caufield P.W."/>
            <person name="Cui Y."/>
            <person name="Zhang H."/>
            <person name="O'Toole P.W."/>
        </authorList>
    </citation>
    <scope>NUCLEOTIDE SEQUENCE [LARGE SCALE GENOMIC DNA]</scope>
    <source>
        <strain evidence="2 3">DSM 18001</strain>
    </source>
</reference>
<feature type="transmembrane region" description="Helical" evidence="1">
    <location>
        <begin position="60"/>
        <end position="81"/>
    </location>
</feature>
<feature type="transmembrane region" description="Helical" evidence="1">
    <location>
        <begin position="87"/>
        <end position="105"/>
    </location>
</feature>
<dbReference type="EMBL" id="JQBX01000018">
    <property type="protein sequence ID" value="KRN93284.1"/>
    <property type="molecule type" value="Genomic_DNA"/>
</dbReference>
<evidence type="ECO:0000313" key="3">
    <source>
        <dbReference type="Proteomes" id="UP000051859"/>
    </source>
</evidence>
<dbReference type="STRING" id="331679.IV81_GL000638"/>
<keyword evidence="1" id="KW-0472">Membrane</keyword>
<protein>
    <submittedName>
        <fullName evidence="2">Uncharacterized protein</fullName>
    </submittedName>
</protein>
<sequence>MQVATGMKLIKQSNLDIEVKLFKRIAFIKELFSVMALLYLNLGVVYNCSKVKYKGMAWMIKSKVGSIIFVLVYIYLFYLVATDQSMLAMYVMAGGMLAESVICLIESFKS</sequence>
<organism evidence="2 3">
    <name type="scientific">Pediococcus stilesii</name>
    <dbReference type="NCBI Taxonomy" id="331679"/>
    <lineage>
        <taxon>Bacteria</taxon>
        <taxon>Bacillati</taxon>
        <taxon>Bacillota</taxon>
        <taxon>Bacilli</taxon>
        <taxon>Lactobacillales</taxon>
        <taxon>Lactobacillaceae</taxon>
        <taxon>Pediococcus</taxon>
    </lineage>
</organism>
<accession>A0A0R2L3S6</accession>
<evidence type="ECO:0000256" key="1">
    <source>
        <dbReference type="SAM" id="Phobius"/>
    </source>
</evidence>
<gene>
    <name evidence="2" type="ORF">IV81_GL000638</name>
</gene>
<evidence type="ECO:0000313" key="2">
    <source>
        <dbReference type="EMBL" id="KRN93284.1"/>
    </source>
</evidence>
<dbReference type="AlphaFoldDB" id="A0A0R2L3S6"/>
<dbReference type="Proteomes" id="UP000051859">
    <property type="component" value="Unassembled WGS sequence"/>
</dbReference>
<keyword evidence="1" id="KW-1133">Transmembrane helix</keyword>
<keyword evidence="3" id="KW-1185">Reference proteome</keyword>
<name>A0A0R2L3S6_9LACO</name>
<keyword evidence="1" id="KW-0812">Transmembrane</keyword>
<proteinExistence type="predicted"/>
<dbReference type="PATRIC" id="fig|331679.3.peg.645"/>
<feature type="transmembrane region" description="Helical" evidence="1">
    <location>
        <begin position="31"/>
        <end position="48"/>
    </location>
</feature>